<keyword evidence="2" id="KW-1185">Reference proteome</keyword>
<dbReference type="Gene3D" id="3.10.310.50">
    <property type="match status" value="1"/>
</dbReference>
<dbReference type="Pfam" id="PF17174">
    <property type="entry name" value="DUF5130"/>
    <property type="match status" value="1"/>
</dbReference>
<organism evidence="1 2">
    <name type="scientific">Microlunatus aurantiacus</name>
    <dbReference type="NCBI Taxonomy" id="446786"/>
    <lineage>
        <taxon>Bacteria</taxon>
        <taxon>Bacillati</taxon>
        <taxon>Actinomycetota</taxon>
        <taxon>Actinomycetes</taxon>
        <taxon>Propionibacteriales</taxon>
        <taxon>Propionibacteriaceae</taxon>
        <taxon>Microlunatus</taxon>
    </lineage>
</organism>
<sequence length="127" mass="13491">MLAGDGLSFGDRRRIDAALDTASRISDLDFEAYLGPAAVAAREHAHALHSHLRRPERSVLVLCDPDARALEIVTGRATRQFLDDTACRLAVATMTSSFLAGDLVGGLVRGIGQLGEAAHHPVTLHAV</sequence>
<dbReference type="Proteomes" id="UP001500051">
    <property type="component" value="Unassembled WGS sequence"/>
</dbReference>
<comment type="caution">
    <text evidence="1">The sequence shown here is derived from an EMBL/GenBank/DDBJ whole genome shotgun (WGS) entry which is preliminary data.</text>
</comment>
<dbReference type="RefSeq" id="WP_344810821.1">
    <property type="nucleotide sequence ID" value="NZ_BAAAYX010000002.1"/>
</dbReference>
<evidence type="ECO:0008006" key="3">
    <source>
        <dbReference type="Google" id="ProtNLM"/>
    </source>
</evidence>
<reference evidence="2" key="1">
    <citation type="journal article" date="2019" name="Int. J. Syst. Evol. Microbiol.">
        <title>The Global Catalogue of Microorganisms (GCM) 10K type strain sequencing project: providing services to taxonomists for standard genome sequencing and annotation.</title>
        <authorList>
            <consortium name="The Broad Institute Genomics Platform"/>
            <consortium name="The Broad Institute Genome Sequencing Center for Infectious Disease"/>
            <person name="Wu L."/>
            <person name="Ma J."/>
        </authorList>
    </citation>
    <scope>NUCLEOTIDE SEQUENCE [LARGE SCALE GENOMIC DNA]</scope>
    <source>
        <strain evidence="2">JCM 16548</strain>
    </source>
</reference>
<gene>
    <name evidence="1" type="ORF">GCM10022204_06410</name>
</gene>
<name>A0ABP7CN47_9ACTN</name>
<dbReference type="InterPro" id="IPR033437">
    <property type="entry name" value="DUF5130"/>
</dbReference>
<evidence type="ECO:0000313" key="2">
    <source>
        <dbReference type="Proteomes" id="UP001500051"/>
    </source>
</evidence>
<accession>A0ABP7CN47</accession>
<dbReference type="EMBL" id="BAAAYX010000002">
    <property type="protein sequence ID" value="GAA3693455.1"/>
    <property type="molecule type" value="Genomic_DNA"/>
</dbReference>
<protein>
    <recommendedName>
        <fullName evidence="3">TLP18.3, Psb32 and MOLO-1 founding protein of phosphatase</fullName>
    </recommendedName>
</protein>
<evidence type="ECO:0000313" key="1">
    <source>
        <dbReference type="EMBL" id="GAA3693455.1"/>
    </source>
</evidence>
<proteinExistence type="predicted"/>